<dbReference type="EMBL" id="JACHGT010000002">
    <property type="protein sequence ID" value="MBB6033087.1"/>
    <property type="molecule type" value="Genomic_DNA"/>
</dbReference>
<feature type="transmembrane region" description="Helical" evidence="1">
    <location>
        <begin position="53"/>
        <end position="70"/>
    </location>
</feature>
<proteinExistence type="predicted"/>
<gene>
    <name evidence="2" type="ORF">HNR73_000934</name>
</gene>
<keyword evidence="1" id="KW-0812">Transmembrane</keyword>
<evidence type="ECO:0000313" key="2">
    <source>
        <dbReference type="EMBL" id="MBB6033087.1"/>
    </source>
</evidence>
<dbReference type="RefSeq" id="WP_184786000.1">
    <property type="nucleotide sequence ID" value="NZ_BONT01000022.1"/>
</dbReference>
<feature type="transmembrane region" description="Helical" evidence="1">
    <location>
        <begin position="12"/>
        <end position="33"/>
    </location>
</feature>
<keyword evidence="3" id="KW-1185">Reference proteome</keyword>
<organism evidence="2 3">
    <name type="scientific">Phytomonospora endophytica</name>
    <dbReference type="NCBI Taxonomy" id="714109"/>
    <lineage>
        <taxon>Bacteria</taxon>
        <taxon>Bacillati</taxon>
        <taxon>Actinomycetota</taxon>
        <taxon>Actinomycetes</taxon>
        <taxon>Micromonosporales</taxon>
        <taxon>Micromonosporaceae</taxon>
        <taxon>Phytomonospora</taxon>
    </lineage>
</organism>
<reference evidence="2 3" key="1">
    <citation type="submission" date="2020-08" db="EMBL/GenBank/DDBJ databases">
        <title>Genomic Encyclopedia of Type Strains, Phase IV (KMG-IV): sequencing the most valuable type-strain genomes for metagenomic binning, comparative biology and taxonomic classification.</title>
        <authorList>
            <person name="Goeker M."/>
        </authorList>
    </citation>
    <scope>NUCLEOTIDE SEQUENCE [LARGE SCALE GENOMIC DNA]</scope>
    <source>
        <strain evidence="2 3">YIM 65646</strain>
    </source>
</reference>
<evidence type="ECO:0000256" key="1">
    <source>
        <dbReference type="SAM" id="Phobius"/>
    </source>
</evidence>
<dbReference type="Proteomes" id="UP000548476">
    <property type="component" value="Unassembled WGS sequence"/>
</dbReference>
<comment type="caution">
    <text evidence="2">The sequence shown here is derived from an EMBL/GenBank/DDBJ whole genome shotgun (WGS) entry which is preliminary data.</text>
</comment>
<dbReference type="AlphaFoldDB" id="A0A841FIW1"/>
<name>A0A841FIW1_9ACTN</name>
<protein>
    <submittedName>
        <fullName evidence="2">Uncharacterized protein</fullName>
    </submittedName>
</protein>
<evidence type="ECO:0000313" key="3">
    <source>
        <dbReference type="Proteomes" id="UP000548476"/>
    </source>
</evidence>
<keyword evidence="1" id="KW-1133">Transmembrane helix</keyword>
<feature type="transmembrane region" description="Helical" evidence="1">
    <location>
        <begin position="106"/>
        <end position="124"/>
    </location>
</feature>
<sequence length="134" mass="14269">MKKSGAEVVARVALAIGGLQFLVGGVWAFFWPANFYDTVASFPPFNLHLFHDVGAFQLGLAAALFGCLFWTDVLLAGLFGGAVGTVTHAISHLVDRDLGGSPSDPYTTAALAIVLLAGLIARTSSYRRERRRSS</sequence>
<accession>A0A841FIW1</accession>
<keyword evidence="1" id="KW-0472">Membrane</keyword>
<feature type="transmembrane region" description="Helical" evidence="1">
    <location>
        <begin position="75"/>
        <end position="94"/>
    </location>
</feature>